<dbReference type="Proteomes" id="UP000053859">
    <property type="component" value="Unassembled WGS sequence"/>
</dbReference>
<dbReference type="AlphaFoldDB" id="A0A0K8PLK5"/>
<protein>
    <recommendedName>
        <fullName evidence="4">Peptidase inhibitor family I36</fullName>
    </recommendedName>
</protein>
<dbReference type="Pfam" id="PF03995">
    <property type="entry name" value="Inhibitor_I36"/>
    <property type="match status" value="1"/>
</dbReference>
<proteinExistence type="predicted"/>
<sequence length="129" mass="13682">MRKLGVTIATLALTTVGLGVPATSAQAASGYDRCVKGDVCFFSGSGGSGSMCSWDADDSDWRGGAITCSWSGTTQVRSVYNNGHSGGYDSVKYYRYANYSTYEGCAANGLKHTYSTPKTLRSHKWATSC</sequence>
<organism evidence="2 3">
    <name type="scientific">Streptomyces azureus</name>
    <dbReference type="NCBI Taxonomy" id="146537"/>
    <lineage>
        <taxon>Bacteria</taxon>
        <taxon>Bacillati</taxon>
        <taxon>Actinomycetota</taxon>
        <taxon>Actinomycetes</taxon>
        <taxon>Kitasatosporales</taxon>
        <taxon>Streptomycetaceae</taxon>
        <taxon>Streptomyces</taxon>
    </lineage>
</organism>
<gene>
    <name evidence="2" type="ORF">SAZU_3597</name>
</gene>
<evidence type="ECO:0008006" key="4">
    <source>
        <dbReference type="Google" id="ProtNLM"/>
    </source>
</evidence>
<reference evidence="2" key="1">
    <citation type="journal article" date="2015" name="Genome Announc.">
        <title>Draft Genome Sequence of Thiostrepton-Producing Streptomyces azureus ATCC 14921.</title>
        <authorList>
            <person name="Sakihara K."/>
            <person name="Maeda J."/>
            <person name="Tashiro K."/>
            <person name="Fujino Y."/>
            <person name="Kuhara S."/>
            <person name="Ohshima T."/>
            <person name="Ogata S."/>
            <person name="Doi K."/>
        </authorList>
    </citation>
    <scope>NUCLEOTIDE SEQUENCE [LARGE SCALE GENOMIC DNA]</scope>
    <source>
        <strain evidence="2">ATCC14921</strain>
    </source>
</reference>
<keyword evidence="3" id="KW-1185">Reference proteome</keyword>
<evidence type="ECO:0000313" key="3">
    <source>
        <dbReference type="Proteomes" id="UP000053859"/>
    </source>
</evidence>
<feature type="signal peptide" evidence="1">
    <location>
        <begin position="1"/>
        <end position="27"/>
    </location>
</feature>
<dbReference type="RefSeq" id="WP_059418282.1">
    <property type="nucleotide sequence ID" value="NZ_DF968274.1"/>
</dbReference>
<accession>A0A0K8PLK5</accession>
<name>A0A0K8PLK5_STRAJ</name>
<dbReference type="PATRIC" id="fig|146537.3.peg.3814"/>
<dbReference type="OrthoDB" id="3700467at2"/>
<evidence type="ECO:0000313" key="2">
    <source>
        <dbReference type="EMBL" id="GAP48761.1"/>
    </source>
</evidence>
<evidence type="ECO:0000256" key="1">
    <source>
        <dbReference type="SAM" id="SignalP"/>
    </source>
</evidence>
<keyword evidence="1" id="KW-0732">Signal</keyword>
<feature type="chain" id="PRO_5005514149" description="Peptidase inhibitor family I36" evidence="1">
    <location>
        <begin position="28"/>
        <end position="129"/>
    </location>
</feature>
<dbReference type="EMBL" id="DF968274">
    <property type="protein sequence ID" value="GAP48761.1"/>
    <property type="molecule type" value="Genomic_DNA"/>
</dbReference>